<evidence type="ECO:0000313" key="2">
    <source>
        <dbReference type="Proteomes" id="UP000799755"/>
    </source>
</evidence>
<gene>
    <name evidence="1" type="ORF">BDR25DRAFT_315557</name>
</gene>
<dbReference type="EMBL" id="MU003513">
    <property type="protein sequence ID" value="KAF2469086.1"/>
    <property type="molecule type" value="Genomic_DNA"/>
</dbReference>
<comment type="caution">
    <text evidence="1">The sequence shown here is derived from an EMBL/GenBank/DDBJ whole genome shotgun (WGS) entry which is preliminary data.</text>
</comment>
<organism evidence="1 2">
    <name type="scientific">Lindgomyces ingoldianus</name>
    <dbReference type="NCBI Taxonomy" id="673940"/>
    <lineage>
        <taxon>Eukaryota</taxon>
        <taxon>Fungi</taxon>
        <taxon>Dikarya</taxon>
        <taxon>Ascomycota</taxon>
        <taxon>Pezizomycotina</taxon>
        <taxon>Dothideomycetes</taxon>
        <taxon>Pleosporomycetidae</taxon>
        <taxon>Pleosporales</taxon>
        <taxon>Lindgomycetaceae</taxon>
        <taxon>Lindgomyces</taxon>
    </lineage>
</organism>
<name>A0ACB6QSD4_9PLEO</name>
<sequence>MSQFLIHQDFQSQDWCTQLIQSPSIETIPWPSRPNPLPEDHSCSLFAQTLNTDTGVRAGHAMWKSDSRGEDVGQALLLVSLGTGMNYYPETLHGGMCAGLIDEGMGLLVFRKMGWATGVGSDTVTASIEIKLRGRIQTPGVCLIRAWADEEEAKKKGKKWTDMRKLWAKATIEDGLGHILMQARYCAAHLLSRFQIEDGETLSVILGGRFRAGS</sequence>
<dbReference type="Proteomes" id="UP000799755">
    <property type="component" value="Unassembled WGS sequence"/>
</dbReference>
<accession>A0ACB6QSD4</accession>
<keyword evidence="2" id="KW-1185">Reference proteome</keyword>
<protein>
    <submittedName>
        <fullName evidence="1">Uncharacterized protein</fullName>
    </submittedName>
</protein>
<evidence type="ECO:0000313" key="1">
    <source>
        <dbReference type="EMBL" id="KAF2469086.1"/>
    </source>
</evidence>
<proteinExistence type="predicted"/>
<reference evidence="1" key="1">
    <citation type="journal article" date="2020" name="Stud. Mycol.">
        <title>101 Dothideomycetes genomes: a test case for predicting lifestyles and emergence of pathogens.</title>
        <authorList>
            <person name="Haridas S."/>
            <person name="Albert R."/>
            <person name="Binder M."/>
            <person name="Bloem J."/>
            <person name="Labutti K."/>
            <person name="Salamov A."/>
            <person name="Andreopoulos B."/>
            <person name="Baker S."/>
            <person name="Barry K."/>
            <person name="Bills G."/>
            <person name="Bluhm B."/>
            <person name="Cannon C."/>
            <person name="Castanera R."/>
            <person name="Culley D."/>
            <person name="Daum C."/>
            <person name="Ezra D."/>
            <person name="Gonzalez J."/>
            <person name="Henrissat B."/>
            <person name="Kuo A."/>
            <person name="Liang C."/>
            <person name="Lipzen A."/>
            <person name="Lutzoni F."/>
            <person name="Magnuson J."/>
            <person name="Mondo S."/>
            <person name="Nolan M."/>
            <person name="Ohm R."/>
            <person name="Pangilinan J."/>
            <person name="Park H.-J."/>
            <person name="Ramirez L."/>
            <person name="Alfaro M."/>
            <person name="Sun H."/>
            <person name="Tritt A."/>
            <person name="Yoshinaga Y."/>
            <person name="Zwiers L.-H."/>
            <person name="Turgeon B."/>
            <person name="Goodwin S."/>
            <person name="Spatafora J."/>
            <person name="Crous P."/>
            <person name="Grigoriev I."/>
        </authorList>
    </citation>
    <scope>NUCLEOTIDE SEQUENCE</scope>
    <source>
        <strain evidence="1">ATCC 200398</strain>
    </source>
</reference>